<dbReference type="GO" id="GO:0009738">
    <property type="term" value="P:abscisic acid-activated signaling pathway"/>
    <property type="evidence" value="ECO:0007669"/>
    <property type="project" value="InterPro"/>
</dbReference>
<keyword evidence="3" id="KW-0568">Pathogenesis-related protein</keyword>
<keyword evidence="2" id="KW-0611">Plant defense</keyword>
<dbReference type="InterPro" id="IPR023393">
    <property type="entry name" value="START-like_dom_sf"/>
</dbReference>
<comment type="similarity">
    <text evidence="1">Belongs to the BetVI family.</text>
</comment>
<dbReference type="GO" id="GO:0004864">
    <property type="term" value="F:protein phosphatase inhibitor activity"/>
    <property type="evidence" value="ECO:0007669"/>
    <property type="project" value="InterPro"/>
</dbReference>
<reference evidence="4 5" key="1">
    <citation type="journal article" date="2023" name="G3 (Bethesda)">
        <title>A chromosome-length genome assembly and annotation of blackberry (Rubus argutus, cv. 'Hillquist').</title>
        <authorList>
            <person name="Bruna T."/>
            <person name="Aryal R."/>
            <person name="Dudchenko O."/>
            <person name="Sargent D.J."/>
            <person name="Mead D."/>
            <person name="Buti M."/>
            <person name="Cavallini A."/>
            <person name="Hytonen T."/>
            <person name="Andres J."/>
            <person name="Pham M."/>
            <person name="Weisz D."/>
            <person name="Mascagni F."/>
            <person name="Usai G."/>
            <person name="Natali L."/>
            <person name="Bassil N."/>
            <person name="Fernandez G.E."/>
            <person name="Lomsadze A."/>
            <person name="Armour M."/>
            <person name="Olukolu B."/>
            <person name="Poorten T."/>
            <person name="Britton C."/>
            <person name="Davik J."/>
            <person name="Ashrafi H."/>
            <person name="Aiden E.L."/>
            <person name="Borodovsky M."/>
            <person name="Worthington M."/>
        </authorList>
    </citation>
    <scope>NUCLEOTIDE SEQUENCE [LARGE SCALE GENOMIC DNA]</scope>
    <source>
        <strain evidence="4">PI 553951</strain>
    </source>
</reference>
<protein>
    <submittedName>
        <fullName evidence="4">Uncharacterized protein</fullName>
    </submittedName>
</protein>
<dbReference type="PRINTS" id="PR00634">
    <property type="entry name" value="BETALLERGEN"/>
</dbReference>
<dbReference type="GO" id="GO:0006952">
    <property type="term" value="P:defense response"/>
    <property type="evidence" value="ECO:0007669"/>
    <property type="project" value="UniProtKB-KW"/>
</dbReference>
<dbReference type="InterPro" id="IPR024949">
    <property type="entry name" value="Bet_v_I_allergen"/>
</dbReference>
<sequence>MDKVIHQVTKWISALSYNQQAPKSSSSWVVFTYETEFTSVIPPAKLFKALVLDADSLIPKIAPQAVKSAEILKEMEELGTIKKINLAKEEANTATRSISDKIEKISYELSWWHLPTEVSIIRHQQLPTPRGDVRDQGRACQGSGKERAAGLFKIIESHLVANPEAYN</sequence>
<dbReference type="SUPFAM" id="SSF55961">
    <property type="entry name" value="Bet v1-like"/>
    <property type="match status" value="1"/>
</dbReference>
<dbReference type="PANTHER" id="PTHR31213:SF55">
    <property type="entry name" value="STRESS-INDUCED PROTEIN SAM22"/>
    <property type="match status" value="1"/>
</dbReference>
<dbReference type="InterPro" id="IPR050279">
    <property type="entry name" value="Plant_def-hormone_signal"/>
</dbReference>
<dbReference type="Proteomes" id="UP001457282">
    <property type="component" value="Unassembled WGS sequence"/>
</dbReference>
<dbReference type="Gene3D" id="3.30.530.20">
    <property type="match status" value="1"/>
</dbReference>
<dbReference type="AlphaFoldDB" id="A0AAW1WU06"/>
<evidence type="ECO:0000313" key="4">
    <source>
        <dbReference type="EMBL" id="KAK9928102.1"/>
    </source>
</evidence>
<dbReference type="GO" id="GO:0005737">
    <property type="term" value="C:cytoplasm"/>
    <property type="evidence" value="ECO:0007669"/>
    <property type="project" value="TreeGrafter"/>
</dbReference>
<dbReference type="GO" id="GO:0010427">
    <property type="term" value="F:abscisic acid binding"/>
    <property type="evidence" value="ECO:0007669"/>
    <property type="project" value="InterPro"/>
</dbReference>
<dbReference type="GO" id="GO:0005634">
    <property type="term" value="C:nucleus"/>
    <property type="evidence" value="ECO:0007669"/>
    <property type="project" value="TreeGrafter"/>
</dbReference>
<dbReference type="GO" id="GO:0038023">
    <property type="term" value="F:signaling receptor activity"/>
    <property type="evidence" value="ECO:0007669"/>
    <property type="project" value="InterPro"/>
</dbReference>
<evidence type="ECO:0000313" key="5">
    <source>
        <dbReference type="Proteomes" id="UP001457282"/>
    </source>
</evidence>
<dbReference type="EMBL" id="JBEDUW010000005">
    <property type="protein sequence ID" value="KAK9928102.1"/>
    <property type="molecule type" value="Genomic_DNA"/>
</dbReference>
<name>A0AAW1WU06_RUBAR</name>
<gene>
    <name evidence="4" type="ORF">M0R45_025255</name>
</gene>
<proteinExistence type="inferred from homology"/>
<evidence type="ECO:0000256" key="2">
    <source>
        <dbReference type="ARBA" id="ARBA00022821"/>
    </source>
</evidence>
<comment type="caution">
    <text evidence="4">The sequence shown here is derived from an EMBL/GenBank/DDBJ whole genome shotgun (WGS) entry which is preliminary data.</text>
</comment>
<evidence type="ECO:0000256" key="1">
    <source>
        <dbReference type="ARBA" id="ARBA00009744"/>
    </source>
</evidence>
<keyword evidence="5" id="KW-1185">Reference proteome</keyword>
<accession>A0AAW1WU06</accession>
<dbReference type="PANTHER" id="PTHR31213">
    <property type="entry name" value="OS08G0374000 PROTEIN-RELATED"/>
    <property type="match status" value="1"/>
</dbReference>
<evidence type="ECO:0000256" key="3">
    <source>
        <dbReference type="ARBA" id="ARBA00023265"/>
    </source>
</evidence>
<organism evidence="4 5">
    <name type="scientific">Rubus argutus</name>
    <name type="common">Southern blackberry</name>
    <dbReference type="NCBI Taxonomy" id="59490"/>
    <lineage>
        <taxon>Eukaryota</taxon>
        <taxon>Viridiplantae</taxon>
        <taxon>Streptophyta</taxon>
        <taxon>Embryophyta</taxon>
        <taxon>Tracheophyta</taxon>
        <taxon>Spermatophyta</taxon>
        <taxon>Magnoliopsida</taxon>
        <taxon>eudicotyledons</taxon>
        <taxon>Gunneridae</taxon>
        <taxon>Pentapetalae</taxon>
        <taxon>rosids</taxon>
        <taxon>fabids</taxon>
        <taxon>Rosales</taxon>
        <taxon>Rosaceae</taxon>
        <taxon>Rosoideae</taxon>
        <taxon>Rosoideae incertae sedis</taxon>
        <taxon>Rubus</taxon>
    </lineage>
</organism>